<feature type="repeat" description="ANK" evidence="3">
    <location>
        <begin position="1112"/>
        <end position="1144"/>
    </location>
</feature>
<dbReference type="InterPro" id="IPR056884">
    <property type="entry name" value="NPHP3-like_N"/>
</dbReference>
<dbReference type="Gene3D" id="3.40.50.300">
    <property type="entry name" value="P-loop containing nucleotide triphosphate hydrolases"/>
    <property type="match status" value="1"/>
</dbReference>
<feature type="repeat" description="ANK" evidence="3">
    <location>
        <begin position="1143"/>
        <end position="1175"/>
    </location>
</feature>
<keyword evidence="2 3" id="KW-0040">ANK repeat</keyword>
<dbReference type="Pfam" id="PF24883">
    <property type="entry name" value="NPHP3_N"/>
    <property type="match status" value="1"/>
</dbReference>
<gene>
    <name evidence="7" type="ORF">C1H76_5349</name>
</gene>
<protein>
    <submittedName>
        <fullName evidence="7">Ankyrin repeat-containing protein 16</fullName>
    </submittedName>
</protein>
<evidence type="ECO:0000256" key="1">
    <source>
        <dbReference type="ARBA" id="ARBA00022737"/>
    </source>
</evidence>
<feature type="repeat" description="ANK" evidence="3">
    <location>
        <begin position="1013"/>
        <end position="1045"/>
    </location>
</feature>
<feature type="domain" description="GPI inositol-deacylase winged helix" evidence="5">
    <location>
        <begin position="699"/>
        <end position="781"/>
    </location>
</feature>
<comment type="caution">
    <text evidence="7">The sequence shown here is derived from an EMBL/GenBank/DDBJ whole genome shotgun (WGS) entry which is preliminary data.</text>
</comment>
<name>A0A4U7B1I2_9PEZI</name>
<dbReference type="InterPro" id="IPR000845">
    <property type="entry name" value="Nucleoside_phosphorylase_d"/>
</dbReference>
<evidence type="ECO:0000259" key="6">
    <source>
        <dbReference type="Pfam" id="PF24883"/>
    </source>
</evidence>
<dbReference type="GO" id="GO:0009116">
    <property type="term" value="P:nucleoside metabolic process"/>
    <property type="evidence" value="ECO:0007669"/>
    <property type="project" value="InterPro"/>
</dbReference>
<keyword evidence="1" id="KW-0677">Repeat</keyword>
<feature type="repeat" description="ANK" evidence="3">
    <location>
        <begin position="947"/>
        <end position="979"/>
    </location>
</feature>
<dbReference type="Gene3D" id="3.40.50.1580">
    <property type="entry name" value="Nucleoside phosphorylase domain"/>
    <property type="match status" value="1"/>
</dbReference>
<reference evidence="7 8" key="1">
    <citation type="submission" date="2018-02" db="EMBL/GenBank/DDBJ databases">
        <title>Draft genome sequences of Elsinoe sp., causing black scab on jojoba.</title>
        <authorList>
            <person name="Stodart B."/>
            <person name="Jeffress S."/>
            <person name="Ash G."/>
            <person name="Arun Chinnappa K."/>
        </authorList>
    </citation>
    <scope>NUCLEOTIDE SEQUENCE [LARGE SCALE GENOMIC DNA]</scope>
    <source>
        <strain evidence="7 8">Hillstone_2</strain>
    </source>
</reference>
<dbReference type="Pfam" id="PF22939">
    <property type="entry name" value="WHD_GPIID"/>
    <property type="match status" value="1"/>
</dbReference>
<proteinExistence type="predicted"/>
<evidence type="ECO:0000259" key="4">
    <source>
        <dbReference type="Pfam" id="PF01048"/>
    </source>
</evidence>
<accession>A0A4U7B1I2</accession>
<dbReference type="PANTHER" id="PTHR24198">
    <property type="entry name" value="ANKYRIN REPEAT AND PROTEIN KINASE DOMAIN-CONTAINING PROTEIN"/>
    <property type="match status" value="1"/>
</dbReference>
<feature type="repeat" description="ANK" evidence="3">
    <location>
        <begin position="914"/>
        <end position="946"/>
    </location>
</feature>
<organism evidence="7 8">
    <name type="scientific">Elsinoe australis</name>
    <dbReference type="NCBI Taxonomy" id="40998"/>
    <lineage>
        <taxon>Eukaryota</taxon>
        <taxon>Fungi</taxon>
        <taxon>Dikarya</taxon>
        <taxon>Ascomycota</taxon>
        <taxon>Pezizomycotina</taxon>
        <taxon>Dothideomycetes</taxon>
        <taxon>Dothideomycetidae</taxon>
        <taxon>Myriangiales</taxon>
        <taxon>Elsinoaceae</taxon>
        <taxon>Elsinoe</taxon>
    </lineage>
</organism>
<dbReference type="SUPFAM" id="SSF52540">
    <property type="entry name" value="P-loop containing nucleoside triphosphate hydrolases"/>
    <property type="match status" value="1"/>
</dbReference>
<dbReference type="SMART" id="SM00248">
    <property type="entry name" value="ANK"/>
    <property type="match status" value="12"/>
</dbReference>
<feature type="repeat" description="ANK" evidence="3">
    <location>
        <begin position="1079"/>
        <end position="1111"/>
    </location>
</feature>
<dbReference type="InterPro" id="IPR054471">
    <property type="entry name" value="GPIID_WHD"/>
</dbReference>
<feature type="repeat" description="ANK" evidence="3">
    <location>
        <begin position="980"/>
        <end position="1012"/>
    </location>
</feature>
<dbReference type="InterPro" id="IPR027417">
    <property type="entry name" value="P-loop_NTPase"/>
</dbReference>
<feature type="repeat" description="ANK" evidence="3">
    <location>
        <begin position="1255"/>
        <end position="1287"/>
    </location>
</feature>
<sequence length="1335" mass="148512">MSLPAPPKDQFTVGWICALPIEYTAARTFLDEKFGNNHNDIGDDNDYTLGRIGKHNVVVTVCPDGEYGTTSAANAARDLARSFPNVRFGLMVGIGGGIPSDAHDIRLGDVVVSSKVGKHSAVLQYDLGKQLADGTFETISHLDNPPTCLRNVVSALRAIHDEQGNDIQARVDEAVKSIKTRSKFSRPDQETDVLYRTDVEFGERESSERGVDATTSANAILHRASRDEEDDVPAIHYGPIGSGNTLMRDAKSRDQLGRMHGLLCFEMEAAGLMNRWPCLVIRGICDYADSHKNKLWQGYAAMTAAAYAKTLLERLQPQQVEAAQSMSELIGVQRNIEKHTDFTARSAAATAQHTAELITGQKSSAEQFERFHRETSDRKLSARQMECIRMFNKVEYNTFKSNVQGKKVENTCLWALEHHLFKEWLTGSGGKILWISADPGCGKSILAKSLVEDDITKMHEGPVQICHFFFKDNAQQNELSLALCAILHQLFDYQPHLIHHALEYRDKHGEQMTGNVQILWEILSKCGADMSAHPFVCVFDALDECRNQDQLRLINLLTDFHRNVERQSNSRSKFLVTSRPYRDIEEAFTKASKHLPEIHLAGEREDEQINREIDLVIRARVDKLASDHNLRSETTTVLQEKLLGMQNRTYLWLTLVLADVEDELRDCMYPTLDVSRILPGLNENYQKILDRAPTRDHGTLQNILRIIVGARRPLRVQEMDLSLRLAASPRNSTSIWNDFDVEKTSNRIRHLCGLFVFIKDSTVHLLHQTAKEFLIRTGPDSMMISRWNFDITEAEALMALVCIRYIMAVEEQEQNNAIDESSNTDPMFDYAAKRWPEHYRKAGNVVGVTTAEILNQLYDIDCMPTKKWFRVHMSYLDRTRDMQALNSASLDGLDNIIKALSMEESVSLESRDGYDVTPLMRAAHEGHISTVRLLLSLGADIDAEGYHFGTALNAAASGGHGRVVEMLLTEGANVNAQAGRYGTAVQAAAYGRNIDIVRMLIENGADVNTRGGRYGTALQAAAYNDEIEIVKLLVETGADVNIEGGRYGTALQAAACYGQIEIVKLLINKGANVKIEGGRYGTALQAAAHRGRIEIVKLLVETGADVDIEGGEYGTALQAAASRGHEDVCRMLLREGMDVDTRYVVNAFHDAIAMGHEEVVKMLLQRGLDVNAPSGKYCNSLHAATLSLEESVASLLVNAGADITIHLSMRAIEQLDRRRLYDEIALLHLAALKGYSTIVKCCIAAKVDVNRQNQYHRTPLHYAALEGHYDVVMLLVEAGAQLDLLDVDGRAAIDSARVGSRYKTLMAPYDGIIDYLSRAPEARKDGAPKEEEGDP</sequence>
<evidence type="ECO:0000259" key="5">
    <source>
        <dbReference type="Pfam" id="PF22939"/>
    </source>
</evidence>
<feature type="domain" description="Nucleoside phosphorylase" evidence="4">
    <location>
        <begin position="13"/>
        <end position="296"/>
    </location>
</feature>
<dbReference type="InterPro" id="IPR036770">
    <property type="entry name" value="Ankyrin_rpt-contain_sf"/>
</dbReference>
<dbReference type="InterPro" id="IPR035994">
    <property type="entry name" value="Nucleoside_phosphorylase_sf"/>
</dbReference>
<dbReference type="EMBL" id="PTQR01000066">
    <property type="protein sequence ID" value="TKX22566.1"/>
    <property type="molecule type" value="Genomic_DNA"/>
</dbReference>
<feature type="repeat" description="ANK" evidence="3">
    <location>
        <begin position="1046"/>
        <end position="1078"/>
    </location>
</feature>
<evidence type="ECO:0000256" key="2">
    <source>
        <dbReference type="ARBA" id="ARBA00023043"/>
    </source>
</evidence>
<dbReference type="PANTHER" id="PTHR24198:SF165">
    <property type="entry name" value="ANKYRIN REPEAT-CONTAINING PROTEIN-RELATED"/>
    <property type="match status" value="1"/>
</dbReference>
<dbReference type="Proteomes" id="UP000308133">
    <property type="component" value="Unassembled WGS sequence"/>
</dbReference>
<dbReference type="InterPro" id="IPR002110">
    <property type="entry name" value="Ankyrin_rpt"/>
</dbReference>
<dbReference type="Pfam" id="PF01048">
    <property type="entry name" value="PNP_UDP_1"/>
    <property type="match status" value="1"/>
</dbReference>
<evidence type="ECO:0000313" key="8">
    <source>
        <dbReference type="Proteomes" id="UP000308133"/>
    </source>
</evidence>
<dbReference type="PROSITE" id="PS50297">
    <property type="entry name" value="ANK_REP_REGION"/>
    <property type="match status" value="9"/>
</dbReference>
<evidence type="ECO:0000256" key="3">
    <source>
        <dbReference type="PROSITE-ProRule" id="PRU00023"/>
    </source>
</evidence>
<dbReference type="Pfam" id="PF00023">
    <property type="entry name" value="Ank"/>
    <property type="match status" value="3"/>
</dbReference>
<dbReference type="SUPFAM" id="SSF53167">
    <property type="entry name" value="Purine and uridine phosphorylases"/>
    <property type="match status" value="1"/>
</dbReference>
<feature type="domain" description="Nephrocystin 3-like N-terminal" evidence="6">
    <location>
        <begin position="410"/>
        <end position="579"/>
    </location>
</feature>
<dbReference type="SUPFAM" id="SSF48403">
    <property type="entry name" value="Ankyrin repeat"/>
    <property type="match status" value="2"/>
</dbReference>
<dbReference type="GO" id="GO:0003824">
    <property type="term" value="F:catalytic activity"/>
    <property type="evidence" value="ECO:0007669"/>
    <property type="project" value="InterPro"/>
</dbReference>
<evidence type="ECO:0000313" key="7">
    <source>
        <dbReference type="EMBL" id="TKX22566.1"/>
    </source>
</evidence>
<dbReference type="Pfam" id="PF12796">
    <property type="entry name" value="Ank_2"/>
    <property type="match status" value="3"/>
</dbReference>
<dbReference type="Gene3D" id="1.25.40.20">
    <property type="entry name" value="Ankyrin repeat-containing domain"/>
    <property type="match status" value="3"/>
</dbReference>
<dbReference type="PROSITE" id="PS50088">
    <property type="entry name" value="ANK_REPEAT"/>
    <property type="match status" value="9"/>
</dbReference>